<dbReference type="STRING" id="1742973.COMA2_80023"/>
<dbReference type="Proteomes" id="UP000198736">
    <property type="component" value="Unassembled WGS sequence"/>
</dbReference>
<name>A0A0S4LRD1_9BACT</name>
<protein>
    <submittedName>
        <fullName evidence="1">Uncharacterized protein</fullName>
    </submittedName>
</protein>
<evidence type="ECO:0000313" key="1">
    <source>
        <dbReference type="EMBL" id="CUS39502.1"/>
    </source>
</evidence>
<keyword evidence="2" id="KW-1185">Reference proteome</keyword>
<evidence type="ECO:0000313" key="2">
    <source>
        <dbReference type="Proteomes" id="UP000198736"/>
    </source>
</evidence>
<dbReference type="RefSeq" id="WP_090901788.1">
    <property type="nucleotide sequence ID" value="NZ_CZPZ01000035.1"/>
</dbReference>
<proteinExistence type="predicted"/>
<dbReference type="OrthoDB" id="9031584at2"/>
<reference evidence="2" key="1">
    <citation type="submission" date="2015-10" db="EMBL/GenBank/DDBJ databases">
        <authorList>
            <person name="Luecker S."/>
            <person name="Luecker S."/>
        </authorList>
    </citation>
    <scope>NUCLEOTIDE SEQUENCE [LARGE SCALE GENOMIC DNA]</scope>
</reference>
<accession>A0A0S4LRD1</accession>
<organism evidence="1 2">
    <name type="scientific">Candidatus Nitrospira nitrificans</name>
    <dbReference type="NCBI Taxonomy" id="1742973"/>
    <lineage>
        <taxon>Bacteria</taxon>
        <taxon>Pseudomonadati</taxon>
        <taxon>Nitrospirota</taxon>
        <taxon>Nitrospiria</taxon>
        <taxon>Nitrospirales</taxon>
        <taxon>Nitrospiraceae</taxon>
        <taxon>Nitrospira</taxon>
    </lineage>
</organism>
<sequence>MMTERMRLELLSARDGLDIARQWALSTANLYQQAVDTPLHFASQSEWRPRFERAIGELTLFSQTGIVQETAD</sequence>
<dbReference type="EMBL" id="CZPZ01000035">
    <property type="protein sequence ID" value="CUS39502.1"/>
    <property type="molecule type" value="Genomic_DNA"/>
</dbReference>
<dbReference type="AlphaFoldDB" id="A0A0S4LRD1"/>
<gene>
    <name evidence="1" type="ORF">COMA2_80023</name>
</gene>